<reference evidence="2" key="3">
    <citation type="submission" date="2015-06" db="UniProtKB">
        <authorList>
            <consortium name="EnsemblProtists"/>
        </authorList>
    </citation>
    <scope>IDENTIFICATION</scope>
</reference>
<gene>
    <name evidence="1" type="ORF">GUITHDRAFT_113903</name>
</gene>
<reference evidence="1 3" key="1">
    <citation type="journal article" date="2012" name="Nature">
        <title>Algal genomes reveal evolutionary mosaicism and the fate of nucleomorphs.</title>
        <authorList>
            <consortium name="DOE Joint Genome Institute"/>
            <person name="Curtis B.A."/>
            <person name="Tanifuji G."/>
            <person name="Burki F."/>
            <person name="Gruber A."/>
            <person name="Irimia M."/>
            <person name="Maruyama S."/>
            <person name="Arias M.C."/>
            <person name="Ball S.G."/>
            <person name="Gile G.H."/>
            <person name="Hirakawa Y."/>
            <person name="Hopkins J.F."/>
            <person name="Kuo A."/>
            <person name="Rensing S.A."/>
            <person name="Schmutz J."/>
            <person name="Symeonidi A."/>
            <person name="Elias M."/>
            <person name="Eveleigh R.J."/>
            <person name="Herman E.K."/>
            <person name="Klute M.J."/>
            <person name="Nakayama T."/>
            <person name="Obornik M."/>
            <person name="Reyes-Prieto A."/>
            <person name="Armbrust E.V."/>
            <person name="Aves S.J."/>
            <person name="Beiko R.G."/>
            <person name="Coutinho P."/>
            <person name="Dacks J.B."/>
            <person name="Durnford D.G."/>
            <person name="Fast N.M."/>
            <person name="Green B.R."/>
            <person name="Grisdale C.J."/>
            <person name="Hempel F."/>
            <person name="Henrissat B."/>
            <person name="Hoppner M.P."/>
            <person name="Ishida K."/>
            <person name="Kim E."/>
            <person name="Koreny L."/>
            <person name="Kroth P.G."/>
            <person name="Liu Y."/>
            <person name="Malik S.B."/>
            <person name="Maier U.G."/>
            <person name="McRose D."/>
            <person name="Mock T."/>
            <person name="Neilson J.A."/>
            <person name="Onodera N.T."/>
            <person name="Poole A.M."/>
            <person name="Pritham E.J."/>
            <person name="Richards T.A."/>
            <person name="Rocap G."/>
            <person name="Roy S.W."/>
            <person name="Sarai C."/>
            <person name="Schaack S."/>
            <person name="Shirato S."/>
            <person name="Slamovits C.H."/>
            <person name="Spencer D.F."/>
            <person name="Suzuki S."/>
            <person name="Worden A.Z."/>
            <person name="Zauner S."/>
            <person name="Barry K."/>
            <person name="Bell C."/>
            <person name="Bharti A.K."/>
            <person name="Crow J.A."/>
            <person name="Grimwood J."/>
            <person name="Kramer R."/>
            <person name="Lindquist E."/>
            <person name="Lucas S."/>
            <person name="Salamov A."/>
            <person name="McFadden G.I."/>
            <person name="Lane C.E."/>
            <person name="Keeling P.J."/>
            <person name="Gray M.W."/>
            <person name="Grigoriev I.V."/>
            <person name="Archibald J.M."/>
        </authorList>
    </citation>
    <scope>NUCLEOTIDE SEQUENCE</scope>
    <source>
        <strain evidence="1 3">CCMP2712</strain>
    </source>
</reference>
<proteinExistence type="predicted"/>
<dbReference type="PaxDb" id="55529-EKX39909"/>
<dbReference type="GeneID" id="17296739"/>
<protein>
    <submittedName>
        <fullName evidence="1 2">Uncharacterized protein</fullName>
    </submittedName>
</protein>
<keyword evidence="3" id="KW-1185">Reference proteome</keyword>
<dbReference type="Proteomes" id="UP000011087">
    <property type="component" value="Unassembled WGS sequence"/>
</dbReference>
<dbReference type="EMBL" id="JH993035">
    <property type="protein sequence ID" value="EKX39909.1"/>
    <property type="molecule type" value="Genomic_DNA"/>
</dbReference>
<name>L1IVJ3_GUITC</name>
<evidence type="ECO:0000313" key="2">
    <source>
        <dbReference type="EnsemblProtists" id="EKX39909"/>
    </source>
</evidence>
<dbReference type="AlphaFoldDB" id="L1IVJ3"/>
<evidence type="ECO:0000313" key="3">
    <source>
        <dbReference type="Proteomes" id="UP000011087"/>
    </source>
</evidence>
<sequence>MQDDFAPLSLDSQLVDEFEAAPFVSNTTSSCSSYLNSPLVDESCGQTMANLHRLLQSQDEDRDVALPCPSRDKQLRALRHCIELLTRPEKPEIYGATGELIQL</sequence>
<accession>L1IVJ3</accession>
<dbReference type="HOGENOM" id="CLU_154914_1_0_1"/>
<organism evidence="1">
    <name type="scientific">Guillardia theta (strain CCMP2712)</name>
    <name type="common">Cryptophyte</name>
    <dbReference type="NCBI Taxonomy" id="905079"/>
    <lineage>
        <taxon>Eukaryota</taxon>
        <taxon>Cryptophyceae</taxon>
        <taxon>Pyrenomonadales</taxon>
        <taxon>Geminigeraceae</taxon>
        <taxon>Guillardia</taxon>
    </lineage>
</organism>
<dbReference type="EnsemblProtists" id="EKX39909">
    <property type="protein sequence ID" value="EKX39909"/>
    <property type="gene ID" value="GUITHDRAFT_113903"/>
</dbReference>
<reference evidence="3" key="2">
    <citation type="submission" date="2012-11" db="EMBL/GenBank/DDBJ databases">
        <authorList>
            <person name="Kuo A."/>
            <person name="Curtis B.A."/>
            <person name="Tanifuji G."/>
            <person name="Burki F."/>
            <person name="Gruber A."/>
            <person name="Irimia M."/>
            <person name="Maruyama S."/>
            <person name="Arias M.C."/>
            <person name="Ball S.G."/>
            <person name="Gile G.H."/>
            <person name="Hirakawa Y."/>
            <person name="Hopkins J.F."/>
            <person name="Rensing S.A."/>
            <person name="Schmutz J."/>
            <person name="Symeonidi A."/>
            <person name="Elias M."/>
            <person name="Eveleigh R.J."/>
            <person name="Herman E.K."/>
            <person name="Klute M.J."/>
            <person name="Nakayama T."/>
            <person name="Obornik M."/>
            <person name="Reyes-Prieto A."/>
            <person name="Armbrust E.V."/>
            <person name="Aves S.J."/>
            <person name="Beiko R.G."/>
            <person name="Coutinho P."/>
            <person name="Dacks J.B."/>
            <person name="Durnford D.G."/>
            <person name="Fast N.M."/>
            <person name="Green B.R."/>
            <person name="Grisdale C."/>
            <person name="Hempe F."/>
            <person name="Henrissat B."/>
            <person name="Hoppner M.P."/>
            <person name="Ishida K.-I."/>
            <person name="Kim E."/>
            <person name="Koreny L."/>
            <person name="Kroth P.G."/>
            <person name="Liu Y."/>
            <person name="Malik S.-B."/>
            <person name="Maier U.G."/>
            <person name="McRose D."/>
            <person name="Mock T."/>
            <person name="Neilson J.A."/>
            <person name="Onodera N.T."/>
            <person name="Poole A.M."/>
            <person name="Pritham E.J."/>
            <person name="Richards T.A."/>
            <person name="Rocap G."/>
            <person name="Roy S.W."/>
            <person name="Sarai C."/>
            <person name="Schaack S."/>
            <person name="Shirato S."/>
            <person name="Slamovits C.H."/>
            <person name="Spencer D.F."/>
            <person name="Suzuki S."/>
            <person name="Worden A.Z."/>
            <person name="Zauner S."/>
            <person name="Barry K."/>
            <person name="Bell C."/>
            <person name="Bharti A.K."/>
            <person name="Crow J.A."/>
            <person name="Grimwood J."/>
            <person name="Kramer R."/>
            <person name="Lindquist E."/>
            <person name="Lucas S."/>
            <person name="Salamov A."/>
            <person name="McFadden G.I."/>
            <person name="Lane C.E."/>
            <person name="Keeling P.J."/>
            <person name="Gray M.W."/>
            <person name="Grigoriev I.V."/>
            <person name="Archibald J.M."/>
        </authorList>
    </citation>
    <scope>NUCLEOTIDE SEQUENCE</scope>
    <source>
        <strain evidence="3">CCMP2712</strain>
    </source>
</reference>
<evidence type="ECO:0000313" key="1">
    <source>
        <dbReference type="EMBL" id="EKX39909.1"/>
    </source>
</evidence>
<dbReference type="KEGG" id="gtt:GUITHDRAFT_113903"/>
<dbReference type="RefSeq" id="XP_005826889.1">
    <property type="nucleotide sequence ID" value="XM_005826832.1"/>
</dbReference>